<dbReference type="Proteomes" id="UP000886191">
    <property type="component" value="Unassembled WGS sequence"/>
</dbReference>
<dbReference type="SUPFAM" id="SSF56024">
    <property type="entry name" value="Phospholipase D/nuclease"/>
    <property type="match status" value="1"/>
</dbReference>
<dbReference type="PANTHER" id="PTHR21248">
    <property type="entry name" value="CARDIOLIPIN SYNTHASE"/>
    <property type="match status" value="1"/>
</dbReference>
<dbReference type="InterPro" id="IPR025202">
    <property type="entry name" value="PLD-like_dom"/>
</dbReference>
<comment type="caution">
    <text evidence="2">The sequence shown here is derived from an EMBL/GenBank/DDBJ whole genome shotgun (WGS) entry which is preliminary data.</text>
</comment>
<feature type="domain" description="Phospholipase D-like" evidence="1">
    <location>
        <begin position="1"/>
        <end position="67"/>
    </location>
</feature>
<gene>
    <name evidence="2" type="ORF">ENH87_02780</name>
</gene>
<accession>A0A831QMG1</accession>
<organism evidence="2">
    <name type="scientific">Pricia antarctica</name>
    <dbReference type="NCBI Taxonomy" id="641691"/>
    <lineage>
        <taxon>Bacteria</taxon>
        <taxon>Pseudomonadati</taxon>
        <taxon>Bacteroidota</taxon>
        <taxon>Flavobacteriia</taxon>
        <taxon>Flavobacteriales</taxon>
        <taxon>Flavobacteriaceae</taxon>
        <taxon>Pricia</taxon>
    </lineage>
</organism>
<dbReference type="EMBL" id="DRGL01000014">
    <property type="protein sequence ID" value="HEA19826.1"/>
    <property type="molecule type" value="Genomic_DNA"/>
</dbReference>
<dbReference type="PANTHER" id="PTHR21248:SF22">
    <property type="entry name" value="PHOSPHOLIPASE D"/>
    <property type="match status" value="1"/>
</dbReference>
<dbReference type="Pfam" id="PF13091">
    <property type="entry name" value="PLDc_2"/>
    <property type="match status" value="1"/>
</dbReference>
<proteinExistence type="predicted"/>
<evidence type="ECO:0000259" key="1">
    <source>
        <dbReference type="Pfam" id="PF13091"/>
    </source>
</evidence>
<protein>
    <recommendedName>
        <fullName evidence="1">Phospholipase D-like domain-containing protein</fullName>
    </recommendedName>
</protein>
<evidence type="ECO:0000313" key="2">
    <source>
        <dbReference type="EMBL" id="HEA19826.1"/>
    </source>
</evidence>
<name>A0A831QMG1_9FLAO</name>
<reference evidence="2" key="1">
    <citation type="journal article" date="2020" name="mSystems">
        <title>Genome- and Community-Level Interaction Insights into Carbon Utilization and Element Cycling Functions of Hydrothermarchaeota in Hydrothermal Sediment.</title>
        <authorList>
            <person name="Zhou Z."/>
            <person name="Liu Y."/>
            <person name="Xu W."/>
            <person name="Pan J."/>
            <person name="Luo Z.H."/>
            <person name="Li M."/>
        </authorList>
    </citation>
    <scope>NUCLEOTIDE SEQUENCE [LARGE SCALE GENOMIC DNA]</scope>
    <source>
        <strain evidence="2">HyVt-345</strain>
    </source>
</reference>
<dbReference type="GO" id="GO:0006793">
    <property type="term" value="P:phosphorus metabolic process"/>
    <property type="evidence" value="ECO:0007669"/>
    <property type="project" value="UniProtKB-ARBA"/>
</dbReference>
<dbReference type="AlphaFoldDB" id="A0A831QMG1"/>
<sequence>MINSAKEYVYIVNPYIIPGDAHLESFQVAAMAGVDVRLLLSSKSDSLLVKWIVRSYFEDMLRAGQNLSLPRRFSTCQNDTLR</sequence>
<dbReference type="Gene3D" id="3.30.870.10">
    <property type="entry name" value="Endonuclease Chain A"/>
    <property type="match status" value="1"/>
</dbReference>